<evidence type="ECO:0000256" key="2">
    <source>
        <dbReference type="SAM" id="SignalP"/>
    </source>
</evidence>
<reference evidence="5" key="2">
    <citation type="submission" date="2015-04" db="EMBL/GenBank/DDBJ databases">
        <title>A butyrogenic pathway from the amino acid lysine in a human gut commensal.</title>
        <authorList>
            <person name="de Vos W.M."/>
            <person name="Bui N.T.P."/>
            <person name="Plugge C.M."/>
            <person name="Ritari J."/>
        </authorList>
    </citation>
    <scope>NUCLEOTIDE SEQUENCE [LARGE SCALE GENOMIC DNA]</scope>
    <source>
        <strain evidence="5">AF211</strain>
    </source>
</reference>
<proteinExistence type="predicted"/>
<feature type="chain" id="PRO_5006606226" description="SLH domain-containing protein" evidence="2">
    <location>
        <begin position="25"/>
        <end position="619"/>
    </location>
</feature>
<keyword evidence="1" id="KW-0677">Repeat</keyword>
<dbReference type="AlphaFoldDB" id="A0A0S2W0Y6"/>
<dbReference type="InterPro" id="IPR001119">
    <property type="entry name" value="SLH_dom"/>
</dbReference>
<evidence type="ECO:0000313" key="4">
    <source>
        <dbReference type="EMBL" id="ALP93032.1"/>
    </source>
</evidence>
<accession>A0A0S2W0Y6</accession>
<sequence length="619" mass="65894">MKKRFLSALLAAALALTLLPTALAATAAEDASQVLAALDIMVGDENGSLNLSAPVTRAEFVKMLMAASPVSVGDETAVSPYPDVPRTHWAAPYVEAAVRAGYVTGYLDGTFRPSNTITLSEGVVMVLRLLGYQNSDFSGSFPAGQMAMYRTLDLDEGISLGQNDTMTRQDAMYLFYNLLTAASKTTGAPYLSSVLGHSLTADGKVDTLALLNETMDGPVVVGESGWREKIPFDFSRASVNRAGKITSADALVQNDVVYWSKSMNTLWVYTNRVTGTLQAVSPASAPASVTVAGKSYSIETSAAAYAVSDLGSFRVGDAVTLLLGRDSKVVSVLSPAQTSGTVCGMVISAEPRSYEDKDGHSYTAYSLTVMATDGSTYVYRYDKGTMKAGAIVQVTSSGEDVQVKTLSASLSGRVSADGSKLGKYAFASDVEILDTYGESGALRVYPARLAGVELTADMVRYYLLNSSGEISRLILKDVTGDLHTYGVVTDVSEQSSNELMLTSGTYVYDAGGVAGQITGSRVYNVKEGPFLLKRNGAEIDRFANLTEVKGDSVDGNILYAGSRQYTIAEDALVYERRDGDYYLSSLALVTGGGFTLTGWYDKPEREGGRIRVVLAEQYG</sequence>
<dbReference type="KEGG" id="ibu:IB211_00637c"/>
<gene>
    <name evidence="4" type="ORF">IB211_00637c</name>
</gene>
<dbReference type="RefSeq" id="WP_058117066.1">
    <property type="nucleotide sequence ID" value="NZ_CP011307.1"/>
</dbReference>
<evidence type="ECO:0000256" key="1">
    <source>
        <dbReference type="ARBA" id="ARBA00022737"/>
    </source>
</evidence>
<dbReference type="STRING" id="1297617.IB211_00637c"/>
<evidence type="ECO:0000259" key="3">
    <source>
        <dbReference type="PROSITE" id="PS51272"/>
    </source>
</evidence>
<dbReference type="EMBL" id="CP011307">
    <property type="protein sequence ID" value="ALP93032.1"/>
    <property type="molecule type" value="Genomic_DNA"/>
</dbReference>
<feature type="domain" description="SLH" evidence="3">
    <location>
        <begin position="77"/>
        <end position="140"/>
    </location>
</feature>
<evidence type="ECO:0000313" key="5">
    <source>
        <dbReference type="Proteomes" id="UP000064844"/>
    </source>
</evidence>
<dbReference type="PATRIC" id="fig|1297617.4.peg.645"/>
<keyword evidence="2" id="KW-0732">Signal</keyword>
<feature type="signal peptide" evidence="2">
    <location>
        <begin position="1"/>
        <end position="24"/>
    </location>
</feature>
<organism evidence="4 5">
    <name type="scientific">Intestinimonas butyriciproducens</name>
    <dbReference type="NCBI Taxonomy" id="1297617"/>
    <lineage>
        <taxon>Bacteria</taxon>
        <taxon>Bacillati</taxon>
        <taxon>Bacillota</taxon>
        <taxon>Clostridia</taxon>
        <taxon>Eubacteriales</taxon>
        <taxon>Intestinimonas</taxon>
    </lineage>
</organism>
<keyword evidence="5" id="KW-1185">Reference proteome</keyword>
<dbReference type="Proteomes" id="UP000064844">
    <property type="component" value="Chromosome"/>
</dbReference>
<dbReference type="PROSITE" id="PS51272">
    <property type="entry name" value="SLH"/>
    <property type="match status" value="1"/>
</dbReference>
<dbReference type="eggNOG" id="COG0737">
    <property type="taxonomic scope" value="Bacteria"/>
</dbReference>
<name>A0A0S2W0Y6_9FIRM</name>
<protein>
    <recommendedName>
        <fullName evidence="3">SLH domain-containing protein</fullName>
    </recommendedName>
</protein>
<dbReference type="Pfam" id="PF00395">
    <property type="entry name" value="SLH"/>
    <property type="match status" value="2"/>
</dbReference>
<reference evidence="4 5" key="1">
    <citation type="journal article" date="2015" name="Nat. Commun.">
        <title>Production of butyrate from lysine and the Amadori product fructoselysine by a human gut commensal.</title>
        <authorList>
            <person name="Bui T.P."/>
            <person name="Ritari J."/>
            <person name="Boeren S."/>
            <person name="de Waard P."/>
            <person name="Plugge C.M."/>
            <person name="de Vos W.M."/>
        </authorList>
    </citation>
    <scope>NUCLEOTIDE SEQUENCE [LARGE SCALE GENOMIC DNA]</scope>
    <source>
        <strain evidence="4 5">AF211</strain>
    </source>
</reference>